<evidence type="ECO:0000256" key="5">
    <source>
        <dbReference type="ARBA" id="ARBA00022856"/>
    </source>
</evidence>
<evidence type="ECO:0000256" key="3">
    <source>
        <dbReference type="ARBA" id="ARBA00022475"/>
    </source>
</evidence>
<dbReference type="PANTHER" id="PTHR43386:SF1">
    <property type="entry name" value="D,D-DIPEPTIDE TRANSPORT SYSTEM PERMEASE PROTEIN DDPC-RELATED"/>
    <property type="match status" value="1"/>
</dbReference>
<dbReference type="RefSeq" id="WP_186770956.1">
    <property type="nucleotide sequence ID" value="NZ_JACOMF010000013.1"/>
</dbReference>
<dbReference type="InterPro" id="IPR022324">
    <property type="entry name" value="Bacilysin_exporter_BacE_put"/>
</dbReference>
<evidence type="ECO:0000259" key="10">
    <source>
        <dbReference type="PROSITE" id="PS50928"/>
    </source>
</evidence>
<dbReference type="Pfam" id="PF00528">
    <property type="entry name" value="BPD_transp_1"/>
    <property type="match status" value="1"/>
</dbReference>
<feature type="transmembrane region" description="Helical" evidence="9">
    <location>
        <begin position="264"/>
        <end position="288"/>
    </location>
</feature>
<name>A0A9X0UDZ9_9PROT</name>
<gene>
    <name evidence="11" type="ORF">H7965_12720</name>
</gene>
<proteinExistence type="inferred from homology"/>
<dbReference type="GO" id="GO:0005886">
    <property type="term" value="C:plasma membrane"/>
    <property type="evidence" value="ECO:0007669"/>
    <property type="project" value="UniProtKB-SubCell"/>
</dbReference>
<feature type="transmembrane region" description="Helical" evidence="9">
    <location>
        <begin position="39"/>
        <end position="59"/>
    </location>
</feature>
<evidence type="ECO:0000256" key="6">
    <source>
        <dbReference type="ARBA" id="ARBA00022927"/>
    </source>
</evidence>
<dbReference type="GO" id="GO:0015031">
    <property type="term" value="P:protein transport"/>
    <property type="evidence" value="ECO:0007669"/>
    <property type="project" value="UniProtKB-KW"/>
</dbReference>
<comment type="caution">
    <text evidence="11">The sequence shown here is derived from an EMBL/GenBank/DDBJ whole genome shotgun (WGS) entry which is preliminary data.</text>
</comment>
<dbReference type="SUPFAM" id="SSF161098">
    <property type="entry name" value="MetI-like"/>
    <property type="match status" value="1"/>
</dbReference>
<keyword evidence="4 9" id="KW-0812">Transmembrane</keyword>
<keyword evidence="5" id="KW-0571">Peptide transport</keyword>
<feature type="transmembrane region" description="Helical" evidence="9">
    <location>
        <begin position="102"/>
        <end position="127"/>
    </location>
</feature>
<dbReference type="InterPro" id="IPR000515">
    <property type="entry name" value="MetI-like"/>
</dbReference>
<dbReference type="EMBL" id="JACOMF010000013">
    <property type="protein sequence ID" value="MBC4016183.1"/>
    <property type="molecule type" value="Genomic_DNA"/>
</dbReference>
<dbReference type="InterPro" id="IPR050366">
    <property type="entry name" value="BP-dependent_transpt_permease"/>
</dbReference>
<evidence type="ECO:0000256" key="9">
    <source>
        <dbReference type="RuleBase" id="RU363032"/>
    </source>
</evidence>
<keyword evidence="12" id="KW-1185">Reference proteome</keyword>
<dbReference type="Proteomes" id="UP000600101">
    <property type="component" value="Unassembled WGS sequence"/>
</dbReference>
<keyword evidence="8 9" id="KW-0472">Membrane</keyword>
<dbReference type="PRINTS" id="PR01988">
    <property type="entry name" value="EXPORTERBACE"/>
</dbReference>
<protein>
    <submittedName>
        <fullName evidence="11">ABC transporter permease</fullName>
    </submittedName>
</protein>
<dbReference type="GO" id="GO:0015833">
    <property type="term" value="P:peptide transport"/>
    <property type="evidence" value="ECO:0007669"/>
    <property type="project" value="UniProtKB-KW"/>
</dbReference>
<organism evidence="11 12">
    <name type="scientific">Siccirubricoccus deserti</name>
    <dbReference type="NCBI Taxonomy" id="2013562"/>
    <lineage>
        <taxon>Bacteria</taxon>
        <taxon>Pseudomonadati</taxon>
        <taxon>Pseudomonadota</taxon>
        <taxon>Alphaproteobacteria</taxon>
        <taxon>Acetobacterales</taxon>
        <taxon>Roseomonadaceae</taxon>
        <taxon>Siccirubricoccus</taxon>
    </lineage>
</organism>
<dbReference type="GO" id="GO:0055085">
    <property type="term" value="P:transmembrane transport"/>
    <property type="evidence" value="ECO:0007669"/>
    <property type="project" value="InterPro"/>
</dbReference>
<dbReference type="AlphaFoldDB" id="A0A9X0UDZ9"/>
<comment type="similarity">
    <text evidence="9">Belongs to the binding-protein-dependent transport system permease family.</text>
</comment>
<dbReference type="PANTHER" id="PTHR43386">
    <property type="entry name" value="OLIGOPEPTIDE TRANSPORT SYSTEM PERMEASE PROTEIN APPC"/>
    <property type="match status" value="1"/>
</dbReference>
<reference evidence="11" key="1">
    <citation type="submission" date="2020-08" db="EMBL/GenBank/DDBJ databases">
        <authorList>
            <person name="Hu Y."/>
            <person name="Nguyen S.V."/>
            <person name="Li F."/>
            <person name="Fanning S."/>
        </authorList>
    </citation>
    <scope>NUCLEOTIDE SEQUENCE</scope>
    <source>
        <strain evidence="11">SYSU D8009</strain>
    </source>
</reference>
<evidence type="ECO:0000313" key="12">
    <source>
        <dbReference type="Proteomes" id="UP000600101"/>
    </source>
</evidence>
<keyword evidence="2 9" id="KW-0813">Transport</keyword>
<evidence type="ECO:0000256" key="4">
    <source>
        <dbReference type="ARBA" id="ARBA00022692"/>
    </source>
</evidence>
<keyword evidence="7 9" id="KW-1133">Transmembrane helix</keyword>
<comment type="subcellular location">
    <subcellularLocation>
        <location evidence="1 9">Cell membrane</location>
        <topology evidence="1 9">Multi-pass membrane protein</topology>
    </subcellularLocation>
</comment>
<dbReference type="CDD" id="cd06261">
    <property type="entry name" value="TM_PBP2"/>
    <property type="match status" value="1"/>
</dbReference>
<feature type="transmembrane region" description="Helical" evidence="9">
    <location>
        <begin position="215"/>
        <end position="244"/>
    </location>
</feature>
<feature type="domain" description="ABC transmembrane type-1" evidence="10">
    <location>
        <begin position="98"/>
        <end position="288"/>
    </location>
</feature>
<feature type="transmembrane region" description="Helical" evidence="9">
    <location>
        <begin position="147"/>
        <end position="171"/>
    </location>
</feature>
<evidence type="ECO:0000256" key="1">
    <source>
        <dbReference type="ARBA" id="ARBA00004651"/>
    </source>
</evidence>
<evidence type="ECO:0000313" key="11">
    <source>
        <dbReference type="EMBL" id="MBC4016183.1"/>
    </source>
</evidence>
<keyword evidence="6" id="KW-0653">Protein transport</keyword>
<evidence type="ECO:0000256" key="2">
    <source>
        <dbReference type="ARBA" id="ARBA00022448"/>
    </source>
</evidence>
<evidence type="ECO:0000256" key="7">
    <source>
        <dbReference type="ARBA" id="ARBA00022989"/>
    </source>
</evidence>
<dbReference type="PROSITE" id="PS50928">
    <property type="entry name" value="ABC_TM1"/>
    <property type="match status" value="1"/>
</dbReference>
<dbReference type="InterPro" id="IPR035906">
    <property type="entry name" value="MetI-like_sf"/>
</dbReference>
<dbReference type="Gene3D" id="1.10.3720.10">
    <property type="entry name" value="MetI-like"/>
    <property type="match status" value="1"/>
</dbReference>
<keyword evidence="3" id="KW-1003">Cell membrane</keyword>
<accession>A0A9X0UDZ9</accession>
<evidence type="ECO:0000256" key="8">
    <source>
        <dbReference type="ARBA" id="ARBA00023136"/>
    </source>
</evidence>
<sequence length="303" mass="31871">MSLSQTTAEPAAIVPPEPTLLRRIGDTLALFARRSPLSAFWGVVAAAIVLVAVFAPLVAPHDPLMANFRQMGKPPGEAGLFGTDQVGRDVLSRVIHGSQTSLTVAAAAVLLGTTFGALWGMACGFFGGRFDNLSQRAMEFMQSFPDLILAMAIAMALGAGTGTVIVAIAITRIPFGGRVIRSVVLSVKEMPFVEAARGLGASSRRLMFRHILPQCVAPFLILATAHLGVAIIIEASLGFLGVGIPPPTPTWGNMLADSLNAGLVPPWWLVLFPGLAITVTVLAFNLLGDGIRDMLDPRLRGSV</sequence>